<dbReference type="CDD" id="cd04301">
    <property type="entry name" value="NAT_SF"/>
    <property type="match status" value="1"/>
</dbReference>
<dbReference type="InterPro" id="IPR016181">
    <property type="entry name" value="Acyl_CoA_acyltransferase"/>
</dbReference>
<sequence length="103" mass="12401">MLREDVDKRIRVYKEENLEEILSFTKGLYESGYIPYLLDYHKDHPERTIPFVFEEGKVIKAICFFHLSTEEDGWLMGMRVKKEYQKRGIAKIFTKEMIDFAEE</sequence>
<dbReference type="Pfam" id="PF00583">
    <property type="entry name" value="Acetyltransf_1"/>
    <property type="match status" value="1"/>
</dbReference>
<protein>
    <recommendedName>
        <fullName evidence="1">N-acetyltransferase domain-containing protein</fullName>
    </recommendedName>
</protein>
<proteinExistence type="predicted"/>
<dbReference type="EMBL" id="BART01034747">
    <property type="protein sequence ID" value="GAH07333.1"/>
    <property type="molecule type" value="Genomic_DNA"/>
</dbReference>
<dbReference type="GO" id="GO:0016747">
    <property type="term" value="F:acyltransferase activity, transferring groups other than amino-acyl groups"/>
    <property type="evidence" value="ECO:0007669"/>
    <property type="project" value="InterPro"/>
</dbReference>
<dbReference type="SUPFAM" id="SSF55729">
    <property type="entry name" value="Acyl-CoA N-acyltransferases (Nat)"/>
    <property type="match status" value="1"/>
</dbReference>
<evidence type="ECO:0000313" key="2">
    <source>
        <dbReference type="EMBL" id="GAH07333.1"/>
    </source>
</evidence>
<accession>X1EF80</accession>
<feature type="domain" description="N-acetyltransferase" evidence="1">
    <location>
        <begin position="8"/>
        <end position="103"/>
    </location>
</feature>
<reference evidence="2" key="1">
    <citation type="journal article" date="2014" name="Front. Microbiol.">
        <title>High frequency of phylogenetically diverse reductive dehalogenase-homologous genes in deep subseafloor sedimentary metagenomes.</title>
        <authorList>
            <person name="Kawai M."/>
            <person name="Futagami T."/>
            <person name="Toyoda A."/>
            <person name="Takaki Y."/>
            <person name="Nishi S."/>
            <person name="Hori S."/>
            <person name="Arai W."/>
            <person name="Tsubouchi T."/>
            <person name="Morono Y."/>
            <person name="Uchiyama I."/>
            <person name="Ito T."/>
            <person name="Fujiyama A."/>
            <person name="Inagaki F."/>
            <person name="Takami H."/>
        </authorList>
    </citation>
    <scope>NUCLEOTIDE SEQUENCE</scope>
    <source>
        <strain evidence="2">Expedition CK06-06</strain>
    </source>
</reference>
<feature type="non-terminal residue" evidence="2">
    <location>
        <position position="103"/>
    </location>
</feature>
<dbReference type="PROSITE" id="PS51186">
    <property type="entry name" value="GNAT"/>
    <property type="match status" value="1"/>
</dbReference>
<dbReference type="Gene3D" id="3.40.630.30">
    <property type="match status" value="1"/>
</dbReference>
<organism evidence="2">
    <name type="scientific">marine sediment metagenome</name>
    <dbReference type="NCBI Taxonomy" id="412755"/>
    <lineage>
        <taxon>unclassified sequences</taxon>
        <taxon>metagenomes</taxon>
        <taxon>ecological metagenomes</taxon>
    </lineage>
</organism>
<dbReference type="InterPro" id="IPR000182">
    <property type="entry name" value="GNAT_dom"/>
</dbReference>
<comment type="caution">
    <text evidence="2">The sequence shown here is derived from an EMBL/GenBank/DDBJ whole genome shotgun (WGS) entry which is preliminary data.</text>
</comment>
<evidence type="ECO:0000259" key="1">
    <source>
        <dbReference type="PROSITE" id="PS51186"/>
    </source>
</evidence>
<name>X1EF80_9ZZZZ</name>
<dbReference type="AlphaFoldDB" id="X1EF80"/>
<gene>
    <name evidence="2" type="ORF">S01H4_59288</name>
</gene>